<keyword evidence="3" id="KW-1185">Reference proteome</keyword>
<keyword evidence="1" id="KW-0732">Signal</keyword>
<proteinExistence type="predicted"/>
<evidence type="ECO:0000313" key="3">
    <source>
        <dbReference type="Proteomes" id="UP001178508"/>
    </source>
</evidence>
<reference evidence="2" key="1">
    <citation type="submission" date="2023-08" db="EMBL/GenBank/DDBJ databases">
        <authorList>
            <person name="Alioto T."/>
            <person name="Alioto T."/>
            <person name="Gomez Garrido J."/>
        </authorList>
    </citation>
    <scope>NUCLEOTIDE SEQUENCE</scope>
</reference>
<organism evidence="2 3">
    <name type="scientific">Xyrichtys novacula</name>
    <name type="common">Pearly razorfish</name>
    <name type="synonym">Hemipteronotus novacula</name>
    <dbReference type="NCBI Taxonomy" id="13765"/>
    <lineage>
        <taxon>Eukaryota</taxon>
        <taxon>Metazoa</taxon>
        <taxon>Chordata</taxon>
        <taxon>Craniata</taxon>
        <taxon>Vertebrata</taxon>
        <taxon>Euteleostomi</taxon>
        <taxon>Actinopterygii</taxon>
        <taxon>Neopterygii</taxon>
        <taxon>Teleostei</taxon>
        <taxon>Neoteleostei</taxon>
        <taxon>Acanthomorphata</taxon>
        <taxon>Eupercaria</taxon>
        <taxon>Labriformes</taxon>
        <taxon>Labridae</taxon>
        <taxon>Xyrichtys</taxon>
    </lineage>
</organism>
<sequence length="138" mass="14858">MMTTKITLTVALAAGLFLLSVSDVRANPVADKSADMPPSGFGGSMPLEEPEPMTEEEMLQLLVDCAVARLKGAHLTDHQMYQIKTALNHVSEAEAQHLAAEQAAKPEQLASQVLSFLLEQCVMEDLGVEMGPHAHVHV</sequence>
<evidence type="ECO:0000313" key="2">
    <source>
        <dbReference type="EMBL" id="CAJ1051236.1"/>
    </source>
</evidence>
<evidence type="ECO:0000256" key="1">
    <source>
        <dbReference type="SAM" id="SignalP"/>
    </source>
</evidence>
<protein>
    <submittedName>
        <fullName evidence="2">Uncharacterized protein</fullName>
    </submittedName>
</protein>
<accession>A0AAV1ER67</accession>
<dbReference type="Proteomes" id="UP001178508">
    <property type="component" value="Chromosome 2"/>
</dbReference>
<dbReference type="AlphaFoldDB" id="A0AAV1ER67"/>
<feature type="signal peptide" evidence="1">
    <location>
        <begin position="1"/>
        <end position="26"/>
    </location>
</feature>
<feature type="chain" id="PRO_5043740545" evidence="1">
    <location>
        <begin position="27"/>
        <end position="138"/>
    </location>
</feature>
<name>A0AAV1ER67_XYRNO</name>
<dbReference type="EMBL" id="OY660865">
    <property type="protein sequence ID" value="CAJ1051236.1"/>
    <property type="molecule type" value="Genomic_DNA"/>
</dbReference>
<gene>
    <name evidence="2" type="ORF">XNOV1_A039604</name>
</gene>